<organism evidence="1 2">
    <name type="scientific">Araneus ventricosus</name>
    <name type="common">Orbweaver spider</name>
    <name type="synonym">Epeira ventricosa</name>
    <dbReference type="NCBI Taxonomy" id="182803"/>
    <lineage>
        <taxon>Eukaryota</taxon>
        <taxon>Metazoa</taxon>
        <taxon>Ecdysozoa</taxon>
        <taxon>Arthropoda</taxon>
        <taxon>Chelicerata</taxon>
        <taxon>Arachnida</taxon>
        <taxon>Araneae</taxon>
        <taxon>Araneomorphae</taxon>
        <taxon>Entelegynae</taxon>
        <taxon>Araneoidea</taxon>
        <taxon>Araneidae</taxon>
        <taxon>Araneus</taxon>
    </lineage>
</organism>
<dbReference type="Proteomes" id="UP000499080">
    <property type="component" value="Unassembled WGS sequence"/>
</dbReference>
<evidence type="ECO:0000313" key="1">
    <source>
        <dbReference type="EMBL" id="GBO05268.1"/>
    </source>
</evidence>
<dbReference type="AlphaFoldDB" id="A0A4Y2TXC5"/>
<gene>
    <name evidence="1" type="ORF">AVEN_219838_1</name>
</gene>
<comment type="caution">
    <text evidence="1">The sequence shown here is derived from an EMBL/GenBank/DDBJ whole genome shotgun (WGS) entry which is preliminary data.</text>
</comment>
<evidence type="ECO:0000313" key="2">
    <source>
        <dbReference type="Proteomes" id="UP000499080"/>
    </source>
</evidence>
<reference evidence="1 2" key="1">
    <citation type="journal article" date="2019" name="Sci. Rep.">
        <title>Orb-weaving spider Araneus ventricosus genome elucidates the spidroin gene catalogue.</title>
        <authorList>
            <person name="Kono N."/>
            <person name="Nakamura H."/>
            <person name="Ohtoshi R."/>
            <person name="Moran D.A.P."/>
            <person name="Shinohara A."/>
            <person name="Yoshida Y."/>
            <person name="Fujiwara M."/>
            <person name="Mori M."/>
            <person name="Tomita M."/>
            <person name="Arakawa K."/>
        </authorList>
    </citation>
    <scope>NUCLEOTIDE SEQUENCE [LARGE SCALE GENOMIC DNA]</scope>
</reference>
<accession>A0A4Y2TXC5</accession>
<proteinExistence type="predicted"/>
<protein>
    <submittedName>
        <fullName evidence="1">Uncharacterized protein</fullName>
    </submittedName>
</protein>
<keyword evidence="2" id="KW-1185">Reference proteome</keyword>
<dbReference type="EMBL" id="BGPR01031964">
    <property type="protein sequence ID" value="GBO05268.1"/>
    <property type="molecule type" value="Genomic_DNA"/>
</dbReference>
<sequence>MIGEDYDRLQNFSGSCVMRTIEIGRVPIRNLYLKGLLRRAVPFLAHKIWWTIHRLGCANWKNITYSKSDALSYCAYSYFVREAGSPLPTIDQTLMRAMKTAGGLTNGSGIIG</sequence>
<name>A0A4Y2TXC5_ARAVE</name>